<dbReference type="InterPro" id="IPR003593">
    <property type="entry name" value="AAA+_ATPase"/>
</dbReference>
<dbReference type="SMART" id="SM00382">
    <property type="entry name" value="AAA"/>
    <property type="match status" value="1"/>
</dbReference>
<sequence length="236" mass="25617">MAMLEVKDLHVYYGVIQALKGISFEVNQGEVIALIGANGAGKTTTLQTLTGLLSAKEGSVVFEGKDITKVPAHKIVEMGIAHVPEGRRVFADLSVYENLIMGAYTRKDKAEIQESLVGVYKRFPRLEERKGQRAGTLSGGEQQMLAMGRALMSKPRLIVMDEPSMGLSPIFVNEIFDIIRVVSEGGTTVLLVEQNAKKALSIADRAYVLETGKITMSGKASDLLNDEAVQKAYLGE</sequence>
<dbReference type="SUPFAM" id="SSF52540">
    <property type="entry name" value="P-loop containing nucleoside triphosphate hydrolases"/>
    <property type="match status" value="1"/>
</dbReference>
<dbReference type="InterPro" id="IPR027417">
    <property type="entry name" value="P-loop_NTPase"/>
</dbReference>
<dbReference type="GO" id="GO:0015658">
    <property type="term" value="F:branched-chain amino acid transmembrane transporter activity"/>
    <property type="evidence" value="ECO:0007669"/>
    <property type="project" value="InterPro"/>
</dbReference>
<keyword evidence="5" id="KW-0029">Amino-acid transport</keyword>
<dbReference type="AlphaFoldDB" id="A0A8I0DPS3"/>
<evidence type="ECO:0000256" key="4">
    <source>
        <dbReference type="ARBA" id="ARBA00022840"/>
    </source>
</evidence>
<dbReference type="GO" id="GO:0005524">
    <property type="term" value="F:ATP binding"/>
    <property type="evidence" value="ECO:0007669"/>
    <property type="project" value="UniProtKB-KW"/>
</dbReference>
<evidence type="ECO:0000313" key="8">
    <source>
        <dbReference type="Proteomes" id="UP000652847"/>
    </source>
</evidence>
<keyword evidence="4 7" id="KW-0067">ATP-binding</keyword>
<evidence type="ECO:0000256" key="2">
    <source>
        <dbReference type="ARBA" id="ARBA00022448"/>
    </source>
</evidence>
<keyword evidence="8" id="KW-1185">Reference proteome</keyword>
<evidence type="ECO:0000256" key="3">
    <source>
        <dbReference type="ARBA" id="ARBA00022741"/>
    </source>
</evidence>
<dbReference type="PIRSF" id="PIRSF039137">
    <property type="entry name" value="ABC_branched_ATPase"/>
    <property type="match status" value="1"/>
</dbReference>
<dbReference type="GO" id="GO:0016887">
    <property type="term" value="F:ATP hydrolysis activity"/>
    <property type="evidence" value="ECO:0007669"/>
    <property type="project" value="InterPro"/>
</dbReference>
<reference evidence="7 8" key="1">
    <citation type="submission" date="2020-08" db="EMBL/GenBank/DDBJ databases">
        <title>Genome public.</title>
        <authorList>
            <person name="Liu C."/>
            <person name="Sun Q."/>
        </authorList>
    </citation>
    <scope>NUCLEOTIDE SEQUENCE [LARGE SCALE GENOMIC DNA]</scope>
    <source>
        <strain evidence="7 8">BX17</strain>
    </source>
</reference>
<dbReference type="Pfam" id="PF00005">
    <property type="entry name" value="ABC_tran"/>
    <property type="match status" value="1"/>
</dbReference>
<organism evidence="7 8">
    <name type="scientific">Blautia segnis</name>
    <dbReference type="NCBI Taxonomy" id="2763030"/>
    <lineage>
        <taxon>Bacteria</taxon>
        <taxon>Bacillati</taxon>
        <taxon>Bacillota</taxon>
        <taxon>Clostridia</taxon>
        <taxon>Lachnospirales</taxon>
        <taxon>Lachnospiraceae</taxon>
        <taxon>Blautia</taxon>
    </lineage>
</organism>
<gene>
    <name evidence="7" type="ORF">H8S54_00985</name>
</gene>
<dbReference type="Proteomes" id="UP000652847">
    <property type="component" value="Unassembled WGS sequence"/>
</dbReference>
<dbReference type="InterPro" id="IPR003439">
    <property type="entry name" value="ABC_transporter-like_ATP-bd"/>
</dbReference>
<dbReference type="EMBL" id="JACOOT010000003">
    <property type="protein sequence ID" value="MBC5649731.1"/>
    <property type="molecule type" value="Genomic_DNA"/>
</dbReference>
<feature type="domain" description="ABC transporter" evidence="6">
    <location>
        <begin position="4"/>
        <end position="236"/>
    </location>
</feature>
<dbReference type="InterPro" id="IPR017871">
    <property type="entry name" value="ABC_transporter-like_CS"/>
</dbReference>
<dbReference type="PROSITE" id="PS00211">
    <property type="entry name" value="ABC_TRANSPORTER_1"/>
    <property type="match status" value="1"/>
</dbReference>
<evidence type="ECO:0000259" key="6">
    <source>
        <dbReference type="PROSITE" id="PS50893"/>
    </source>
</evidence>
<proteinExistence type="inferred from homology"/>
<dbReference type="GO" id="GO:0015807">
    <property type="term" value="P:L-amino acid transport"/>
    <property type="evidence" value="ECO:0007669"/>
    <property type="project" value="TreeGrafter"/>
</dbReference>
<accession>A0A8I0DPS3</accession>
<comment type="similarity">
    <text evidence="1">Belongs to the ABC transporter superfamily.</text>
</comment>
<dbReference type="PROSITE" id="PS50893">
    <property type="entry name" value="ABC_TRANSPORTER_2"/>
    <property type="match status" value="1"/>
</dbReference>
<dbReference type="RefSeq" id="WP_117850803.1">
    <property type="nucleotide sequence ID" value="NZ_JACOOT010000003.1"/>
</dbReference>
<keyword evidence="3" id="KW-0547">Nucleotide-binding</keyword>
<dbReference type="Gene3D" id="3.40.50.300">
    <property type="entry name" value="P-loop containing nucleotide triphosphate hydrolases"/>
    <property type="match status" value="1"/>
</dbReference>
<dbReference type="CDD" id="cd03224">
    <property type="entry name" value="ABC_TM1139_LivF_branched"/>
    <property type="match status" value="1"/>
</dbReference>
<evidence type="ECO:0000256" key="1">
    <source>
        <dbReference type="ARBA" id="ARBA00005417"/>
    </source>
</evidence>
<name>A0A8I0DPS3_9FIRM</name>
<dbReference type="PANTHER" id="PTHR43820">
    <property type="entry name" value="HIGH-AFFINITY BRANCHED-CHAIN AMINO ACID TRANSPORT ATP-BINDING PROTEIN LIVF"/>
    <property type="match status" value="1"/>
</dbReference>
<evidence type="ECO:0000256" key="5">
    <source>
        <dbReference type="ARBA" id="ARBA00022970"/>
    </source>
</evidence>
<protein>
    <submittedName>
        <fullName evidence="7">ABC transporter ATP-binding protein</fullName>
    </submittedName>
</protein>
<dbReference type="InterPro" id="IPR052156">
    <property type="entry name" value="BCAA_Transport_ATP-bd_LivF"/>
</dbReference>
<dbReference type="PANTHER" id="PTHR43820:SF3">
    <property type="entry name" value="BRANCHED-CHAIN AMINO ACID TRANSPORT SYSTEM,ATP-BINDING PROTEIN"/>
    <property type="match status" value="1"/>
</dbReference>
<comment type="caution">
    <text evidence="7">The sequence shown here is derived from an EMBL/GenBank/DDBJ whole genome shotgun (WGS) entry which is preliminary data.</text>
</comment>
<dbReference type="InterPro" id="IPR030660">
    <property type="entry name" value="ABC_branched_ATPase_LivF/BraG"/>
</dbReference>
<evidence type="ECO:0000313" key="7">
    <source>
        <dbReference type="EMBL" id="MBC5649731.1"/>
    </source>
</evidence>
<keyword evidence="2" id="KW-0813">Transport</keyword>